<comment type="caution">
    <text evidence="2">The sequence shown here is derived from an EMBL/GenBank/DDBJ whole genome shotgun (WGS) entry which is preliminary data.</text>
</comment>
<dbReference type="AlphaFoldDB" id="J9GIL4"/>
<dbReference type="Pfam" id="PF21247">
    <property type="entry name" value="Fic-like_C"/>
    <property type="match status" value="1"/>
</dbReference>
<feature type="domain" description="Filamentation induced by cAMP protein Fic-like C-terminal" evidence="1">
    <location>
        <begin position="3"/>
        <end position="45"/>
    </location>
</feature>
<proteinExistence type="predicted"/>
<gene>
    <name evidence="2" type="ORF">EVA_04862</name>
</gene>
<evidence type="ECO:0000259" key="1">
    <source>
        <dbReference type="Pfam" id="PF21247"/>
    </source>
</evidence>
<reference evidence="2" key="1">
    <citation type="journal article" date="2012" name="PLoS ONE">
        <title>Gene sets for utilization of primary and secondary nutrition supplies in the distal gut of endangered iberian lynx.</title>
        <authorList>
            <person name="Alcaide M."/>
            <person name="Messina E."/>
            <person name="Richter M."/>
            <person name="Bargiela R."/>
            <person name="Peplies J."/>
            <person name="Huws S.A."/>
            <person name="Newbold C.J."/>
            <person name="Golyshin P.N."/>
            <person name="Simon M.A."/>
            <person name="Lopez G."/>
            <person name="Yakimov M.M."/>
            <person name="Ferrer M."/>
        </authorList>
    </citation>
    <scope>NUCLEOTIDE SEQUENCE</scope>
</reference>
<dbReference type="InterPro" id="IPR049514">
    <property type="entry name" value="Fic-like_C"/>
</dbReference>
<accession>J9GIL4</accession>
<dbReference type="EMBL" id="AMCI01000996">
    <property type="protein sequence ID" value="EJX06994.1"/>
    <property type="molecule type" value="Genomic_DNA"/>
</dbReference>
<protein>
    <submittedName>
        <fullName evidence="2">Transcriptional regulator</fullName>
    </submittedName>
</protein>
<name>J9GIL4_9ZZZZ</name>
<organism evidence="2">
    <name type="scientific">gut metagenome</name>
    <dbReference type="NCBI Taxonomy" id="749906"/>
    <lineage>
        <taxon>unclassified sequences</taxon>
        <taxon>metagenomes</taxon>
        <taxon>organismal metagenomes</taxon>
    </lineage>
</organism>
<sequence>MLGELQLKHRPTFLENYLEPALKSGCVCMLYPESPKHPRQKYKLTIKGLAVWNEQNLK</sequence>
<evidence type="ECO:0000313" key="2">
    <source>
        <dbReference type="EMBL" id="EJX06994.1"/>
    </source>
</evidence>